<gene>
    <name evidence="2" type="ORF">MUK42_31540</name>
</gene>
<feature type="non-terminal residue" evidence="2">
    <location>
        <position position="1"/>
    </location>
</feature>
<accession>A0A9E7JZ79</accession>
<dbReference type="EMBL" id="CP097506">
    <property type="protein sequence ID" value="URD97726.1"/>
    <property type="molecule type" value="Genomic_DNA"/>
</dbReference>
<sequence length="83" mass="8704">GRAAEGEATPTQRAQEGGAREHGAEEREEGVLGEDEGQVAGPPLGMDSCSGFVCGCRRCLVMQCSNRIPDGLDAVCMVQHCLL</sequence>
<reference evidence="2" key="1">
    <citation type="submission" date="2022-05" db="EMBL/GenBank/DDBJ databases">
        <title>The Musa troglodytarum L. genome provides insights into the mechanism of non-climacteric behaviour and enrichment of carotenoids.</title>
        <authorList>
            <person name="Wang J."/>
        </authorList>
    </citation>
    <scope>NUCLEOTIDE SEQUENCE</scope>
    <source>
        <tissue evidence="2">Leaf</tissue>
    </source>
</reference>
<protein>
    <submittedName>
        <fullName evidence="2">Uncharacterized protein</fullName>
    </submittedName>
</protein>
<feature type="compositionally biased region" description="Acidic residues" evidence="1">
    <location>
        <begin position="26"/>
        <end position="37"/>
    </location>
</feature>
<name>A0A9E7JZ79_9LILI</name>
<keyword evidence="3" id="KW-1185">Reference proteome</keyword>
<dbReference type="AlphaFoldDB" id="A0A9E7JZ79"/>
<evidence type="ECO:0000313" key="2">
    <source>
        <dbReference type="EMBL" id="URD97726.1"/>
    </source>
</evidence>
<evidence type="ECO:0000313" key="3">
    <source>
        <dbReference type="Proteomes" id="UP001055439"/>
    </source>
</evidence>
<dbReference type="Proteomes" id="UP001055439">
    <property type="component" value="Chromosome 4"/>
</dbReference>
<proteinExistence type="predicted"/>
<feature type="region of interest" description="Disordered" evidence="1">
    <location>
        <begin position="1"/>
        <end position="40"/>
    </location>
</feature>
<organism evidence="2 3">
    <name type="scientific">Musa troglodytarum</name>
    <name type="common">fe'i banana</name>
    <dbReference type="NCBI Taxonomy" id="320322"/>
    <lineage>
        <taxon>Eukaryota</taxon>
        <taxon>Viridiplantae</taxon>
        <taxon>Streptophyta</taxon>
        <taxon>Embryophyta</taxon>
        <taxon>Tracheophyta</taxon>
        <taxon>Spermatophyta</taxon>
        <taxon>Magnoliopsida</taxon>
        <taxon>Liliopsida</taxon>
        <taxon>Zingiberales</taxon>
        <taxon>Musaceae</taxon>
        <taxon>Musa</taxon>
    </lineage>
</organism>
<evidence type="ECO:0000256" key="1">
    <source>
        <dbReference type="SAM" id="MobiDB-lite"/>
    </source>
</evidence>